<dbReference type="InterPro" id="IPR009079">
    <property type="entry name" value="4_helix_cytokine-like_core"/>
</dbReference>
<evidence type="ECO:0000256" key="8">
    <source>
        <dbReference type="ARBA" id="ARBA00023030"/>
    </source>
</evidence>
<evidence type="ECO:0000256" key="9">
    <source>
        <dbReference type="ARBA" id="ARBA00025427"/>
    </source>
</evidence>
<dbReference type="GO" id="GO:0043524">
    <property type="term" value="P:negative regulation of neuron apoptotic process"/>
    <property type="evidence" value="ECO:0007669"/>
    <property type="project" value="InterPro"/>
</dbReference>
<evidence type="ECO:0000256" key="7">
    <source>
        <dbReference type="ARBA" id="ARBA00022902"/>
    </source>
</evidence>
<dbReference type="Pfam" id="PF01110">
    <property type="entry name" value="CNTF"/>
    <property type="match status" value="1"/>
</dbReference>
<evidence type="ECO:0000313" key="12">
    <source>
        <dbReference type="Proteomes" id="UP000694680"/>
    </source>
</evidence>
<reference evidence="11" key="2">
    <citation type="submission" date="2025-08" db="UniProtKB">
        <authorList>
            <consortium name="Ensembl"/>
        </authorList>
    </citation>
    <scope>IDENTIFICATION</scope>
</reference>
<comment type="similarity">
    <text evidence="2">Belongs to the CNTF family.</text>
</comment>
<sequence length="227" mass="25822">MNGHVKNMPFQLFLEATTTFISLSLLMAVDSTKTVAVRRNQACGNALQQTLKITKLLQKESIDLTNIYKASQGEISELFCTGVVNDIPDPNIIGLETSERLQDAYMKLQAFFPHFARVYEQQTDLQPPSSPLLSALTRVSIRSRDLAFPMRSFYQNLFPNLPPLEPEVGSTELPPPQNVFQQKVYGCVVLKTYKEFLSNVSRELRTMKGKVCRRRRRMMQINAMVSL</sequence>
<dbReference type="GO" id="GO:0007399">
    <property type="term" value="P:nervous system development"/>
    <property type="evidence" value="ECO:0007669"/>
    <property type="project" value="UniProtKB-KW"/>
</dbReference>
<dbReference type="SUPFAM" id="SSF47266">
    <property type="entry name" value="4-helical cytokines"/>
    <property type="match status" value="1"/>
</dbReference>
<evidence type="ECO:0000256" key="1">
    <source>
        <dbReference type="ARBA" id="ARBA00004496"/>
    </source>
</evidence>
<evidence type="ECO:0000256" key="6">
    <source>
        <dbReference type="ARBA" id="ARBA00022782"/>
    </source>
</evidence>
<dbReference type="InterPro" id="IPR000151">
    <property type="entry name" value="Ciliary_neurotrophic_fac_CNTF"/>
</dbReference>
<dbReference type="Proteomes" id="UP000694680">
    <property type="component" value="Chromosome 12"/>
</dbReference>
<dbReference type="GO" id="GO:0030154">
    <property type="term" value="P:cell differentiation"/>
    <property type="evidence" value="ECO:0007669"/>
    <property type="project" value="UniProtKB-KW"/>
</dbReference>
<comment type="function">
    <text evidence="9">CNTF is a survival factor for various neuronal cell types. Seems to prevent the degeneration of motor axons after axotomy.</text>
</comment>
<dbReference type="Gene3D" id="1.20.1250.10">
    <property type="match status" value="1"/>
</dbReference>
<keyword evidence="12" id="KW-1185">Reference proteome</keyword>
<dbReference type="CTD" id="555717"/>
<dbReference type="RefSeq" id="XP_028319052.1">
    <property type="nucleotide sequence ID" value="XM_028463251.1"/>
</dbReference>
<proteinExistence type="inferred from homology"/>
<keyword evidence="10" id="KW-0732">Signal</keyword>
<keyword evidence="7" id="KW-0524">Neurogenesis</keyword>
<evidence type="ECO:0000256" key="4">
    <source>
        <dbReference type="ARBA" id="ARBA00022473"/>
    </source>
</evidence>
<feature type="signal peptide" evidence="10">
    <location>
        <begin position="1"/>
        <end position="31"/>
    </location>
</feature>
<protein>
    <recommendedName>
        <fullName evidence="3">Ciliary neurotrophic factor</fullName>
    </recommendedName>
</protein>
<keyword evidence="6" id="KW-0221">Differentiation</keyword>
<dbReference type="AlphaFoldDB" id="A0A8C5D924"/>
<evidence type="ECO:0000256" key="2">
    <source>
        <dbReference type="ARBA" id="ARBA00007988"/>
    </source>
</evidence>
<accession>A0A8C5D924</accession>
<dbReference type="OrthoDB" id="9943465at2759"/>
<keyword evidence="5" id="KW-0963">Cytoplasm</keyword>
<dbReference type="GO" id="GO:0070120">
    <property type="term" value="P:ciliary neurotrophic factor-mediated signaling pathway"/>
    <property type="evidence" value="ECO:0007669"/>
    <property type="project" value="InterPro"/>
</dbReference>
<evidence type="ECO:0000256" key="3">
    <source>
        <dbReference type="ARBA" id="ARBA00015150"/>
    </source>
</evidence>
<dbReference type="GO" id="GO:0008083">
    <property type="term" value="F:growth factor activity"/>
    <property type="evidence" value="ECO:0007669"/>
    <property type="project" value="UniProtKB-KW"/>
</dbReference>
<evidence type="ECO:0000256" key="5">
    <source>
        <dbReference type="ARBA" id="ARBA00022490"/>
    </source>
</evidence>
<feature type="chain" id="PRO_5034193984" description="Ciliary neurotrophic factor" evidence="10">
    <location>
        <begin position="32"/>
        <end position="227"/>
    </location>
</feature>
<dbReference type="GO" id="GO:0005737">
    <property type="term" value="C:cytoplasm"/>
    <property type="evidence" value="ECO:0007669"/>
    <property type="project" value="UniProtKB-SubCell"/>
</dbReference>
<keyword evidence="8" id="KW-0339">Growth factor</keyword>
<name>A0A8C5D924_GOUWI</name>
<comment type="subcellular location">
    <subcellularLocation>
        <location evidence="1">Cytoplasm</location>
    </subcellularLocation>
</comment>
<dbReference type="GeneID" id="114473554"/>
<reference evidence="11" key="1">
    <citation type="submission" date="2020-06" db="EMBL/GenBank/DDBJ databases">
        <authorList>
            <consortium name="Wellcome Sanger Institute Data Sharing"/>
        </authorList>
    </citation>
    <scope>NUCLEOTIDE SEQUENCE [LARGE SCALE GENOMIC DNA]</scope>
</reference>
<organism evidence="11 12">
    <name type="scientific">Gouania willdenowi</name>
    <name type="common">Blunt-snouted clingfish</name>
    <name type="synonym">Lepadogaster willdenowi</name>
    <dbReference type="NCBI Taxonomy" id="441366"/>
    <lineage>
        <taxon>Eukaryota</taxon>
        <taxon>Metazoa</taxon>
        <taxon>Chordata</taxon>
        <taxon>Craniata</taxon>
        <taxon>Vertebrata</taxon>
        <taxon>Euteleostomi</taxon>
        <taxon>Actinopterygii</taxon>
        <taxon>Neopterygii</taxon>
        <taxon>Teleostei</taxon>
        <taxon>Neoteleostei</taxon>
        <taxon>Acanthomorphata</taxon>
        <taxon>Ovalentaria</taxon>
        <taxon>Blenniimorphae</taxon>
        <taxon>Blenniiformes</taxon>
        <taxon>Gobiesocoidei</taxon>
        <taxon>Gobiesocidae</taxon>
        <taxon>Gobiesocinae</taxon>
        <taxon>Gouania</taxon>
    </lineage>
</organism>
<dbReference type="GO" id="GO:0005127">
    <property type="term" value="F:ciliary neurotrophic factor receptor binding"/>
    <property type="evidence" value="ECO:0007669"/>
    <property type="project" value="InterPro"/>
</dbReference>
<gene>
    <name evidence="11" type="primary">m17</name>
</gene>
<reference evidence="11" key="3">
    <citation type="submission" date="2025-09" db="UniProtKB">
        <authorList>
            <consortium name="Ensembl"/>
        </authorList>
    </citation>
    <scope>IDENTIFICATION</scope>
</reference>
<dbReference type="Ensembl" id="ENSGWIT00000003593.1">
    <property type="protein sequence ID" value="ENSGWIP00000003321.1"/>
    <property type="gene ID" value="ENSGWIG00000001819.1"/>
</dbReference>
<evidence type="ECO:0000256" key="10">
    <source>
        <dbReference type="SAM" id="SignalP"/>
    </source>
</evidence>
<dbReference type="PANTHER" id="PTHR15196:SF0">
    <property type="entry name" value="CILIARY NEUROTROPHIC FACTOR"/>
    <property type="match status" value="1"/>
</dbReference>
<dbReference type="PANTHER" id="PTHR15196">
    <property type="entry name" value="CILIARY NEUROTROPHIC FACTOR"/>
    <property type="match status" value="1"/>
</dbReference>
<evidence type="ECO:0000313" key="11">
    <source>
        <dbReference type="Ensembl" id="ENSGWIP00000003321.1"/>
    </source>
</evidence>
<keyword evidence="4" id="KW-0217">Developmental protein</keyword>